<evidence type="ECO:0000256" key="3">
    <source>
        <dbReference type="ARBA" id="ARBA00022989"/>
    </source>
</evidence>
<proteinExistence type="predicted"/>
<keyword evidence="4 5" id="KW-0472">Membrane</keyword>
<sequence>MVNCTRITPYSEDFVKGLIPVERALFVGFFLIAVITCGIFIELWVYLHKNISCQIIKDKTLMVLGLFPVISIACQLGTTVPRAATLVDLVIAVYTGISLFGFFHLTVAYLGGQNELLDKLQFLETPMSVGPCCCCCLCLPKLKITKKVYTILRVSISQTMILLPVLQFINAVLWADGKYYKEALDVHNPLFYIGILMTISTLTSLYVFNLLMRGSFQIAERTLNLVPKYATIILCMVITTLQPLIMETLTGYNVIPCWSSFYWEGRASEMDHMLKILEMFILMLVARRYYRKPAPVLPMSFENSLQETPYMAE</sequence>
<evidence type="ECO:0000256" key="2">
    <source>
        <dbReference type="ARBA" id="ARBA00022692"/>
    </source>
</evidence>
<dbReference type="PANTHER" id="PTHR23423">
    <property type="entry name" value="ORGANIC SOLUTE TRANSPORTER-RELATED"/>
    <property type="match status" value="1"/>
</dbReference>
<evidence type="ECO:0000313" key="6">
    <source>
        <dbReference type="EMBL" id="MBN3290938.1"/>
    </source>
</evidence>
<organism evidence="6 7">
    <name type="scientific">Polypterus senegalus</name>
    <name type="common">Senegal bichir</name>
    <dbReference type="NCBI Taxonomy" id="55291"/>
    <lineage>
        <taxon>Eukaryota</taxon>
        <taxon>Metazoa</taxon>
        <taxon>Chordata</taxon>
        <taxon>Craniata</taxon>
        <taxon>Vertebrata</taxon>
        <taxon>Euteleostomi</taxon>
        <taxon>Actinopterygii</taxon>
        <taxon>Polypteriformes</taxon>
        <taxon>Polypteridae</taxon>
        <taxon>Polypterus</taxon>
    </lineage>
</organism>
<comment type="caution">
    <text evidence="6">The sequence shown here is derived from an EMBL/GenBank/DDBJ whole genome shotgun (WGS) entry which is preliminary data.</text>
</comment>
<evidence type="ECO:0000256" key="4">
    <source>
        <dbReference type="ARBA" id="ARBA00023136"/>
    </source>
</evidence>
<keyword evidence="2 5" id="KW-0812">Transmembrane</keyword>
<protein>
    <submittedName>
        <fullName evidence="6">OSTA protein</fullName>
    </submittedName>
</protein>
<feature type="non-terminal residue" evidence="6">
    <location>
        <position position="1"/>
    </location>
</feature>
<dbReference type="EMBL" id="JAAWVN010010193">
    <property type="protein sequence ID" value="MBN3290938.1"/>
    <property type="molecule type" value="Genomic_DNA"/>
</dbReference>
<evidence type="ECO:0000256" key="5">
    <source>
        <dbReference type="SAM" id="Phobius"/>
    </source>
</evidence>
<comment type="subcellular location">
    <subcellularLocation>
        <location evidence="1">Membrane</location>
        <topology evidence="1">Multi-pass membrane protein</topology>
    </subcellularLocation>
</comment>
<name>A0ABS2YYH6_POLSE</name>
<feature type="transmembrane region" description="Helical" evidence="5">
    <location>
        <begin position="24"/>
        <end position="47"/>
    </location>
</feature>
<feature type="transmembrane region" description="Helical" evidence="5">
    <location>
        <begin position="189"/>
        <end position="208"/>
    </location>
</feature>
<keyword evidence="7" id="KW-1185">Reference proteome</keyword>
<feature type="transmembrane region" description="Helical" evidence="5">
    <location>
        <begin position="229"/>
        <end position="252"/>
    </location>
</feature>
<dbReference type="SMART" id="SM01417">
    <property type="entry name" value="Solute_trans_a"/>
    <property type="match status" value="1"/>
</dbReference>
<reference evidence="6" key="1">
    <citation type="journal article" date="2021" name="Cell">
        <title>Tracing the genetic footprints of vertebrate landing in non-teleost ray-finned fishes.</title>
        <authorList>
            <person name="Bi X."/>
            <person name="Wang K."/>
            <person name="Yang L."/>
            <person name="Pan H."/>
            <person name="Jiang H."/>
            <person name="Wei Q."/>
            <person name="Fang M."/>
            <person name="Yu H."/>
            <person name="Zhu C."/>
            <person name="Cai Y."/>
            <person name="He Y."/>
            <person name="Gan X."/>
            <person name="Zeng H."/>
            <person name="Yu D."/>
            <person name="Zhu Y."/>
            <person name="Jiang H."/>
            <person name="Qiu Q."/>
            <person name="Yang H."/>
            <person name="Zhang Y.E."/>
            <person name="Wang W."/>
            <person name="Zhu M."/>
            <person name="He S."/>
            <person name="Zhang G."/>
        </authorList>
    </citation>
    <scope>NUCLEOTIDE SEQUENCE</scope>
    <source>
        <strain evidence="6">Bchr_001</strain>
    </source>
</reference>
<gene>
    <name evidence="6" type="primary">Slc51a_3</name>
    <name evidence="6" type="ORF">GTO92_0001392</name>
</gene>
<dbReference type="Pfam" id="PF03619">
    <property type="entry name" value="Solute_trans_a"/>
    <property type="match status" value="1"/>
</dbReference>
<dbReference type="Proteomes" id="UP001166052">
    <property type="component" value="Unassembled WGS sequence"/>
</dbReference>
<feature type="transmembrane region" description="Helical" evidence="5">
    <location>
        <begin position="59"/>
        <end position="78"/>
    </location>
</feature>
<evidence type="ECO:0000313" key="7">
    <source>
        <dbReference type="Proteomes" id="UP001166052"/>
    </source>
</evidence>
<accession>A0ABS2YYH6</accession>
<feature type="transmembrane region" description="Helical" evidence="5">
    <location>
        <begin position="151"/>
        <end position="169"/>
    </location>
</feature>
<feature type="non-terminal residue" evidence="6">
    <location>
        <position position="313"/>
    </location>
</feature>
<evidence type="ECO:0000256" key="1">
    <source>
        <dbReference type="ARBA" id="ARBA00004141"/>
    </source>
</evidence>
<dbReference type="InterPro" id="IPR005178">
    <property type="entry name" value="Ostalpha/TMEM184C"/>
</dbReference>
<feature type="transmembrane region" description="Helical" evidence="5">
    <location>
        <begin position="90"/>
        <end position="111"/>
    </location>
</feature>
<keyword evidence="3 5" id="KW-1133">Transmembrane helix</keyword>